<dbReference type="EMBL" id="JAAMPC010000012">
    <property type="protein sequence ID" value="KAG2278943.1"/>
    <property type="molecule type" value="Genomic_DNA"/>
</dbReference>
<dbReference type="InterPro" id="IPR014812">
    <property type="entry name" value="Vps51"/>
</dbReference>
<evidence type="ECO:0000256" key="1">
    <source>
        <dbReference type="ARBA" id="ARBA00006080"/>
    </source>
</evidence>
<evidence type="ECO:0000256" key="3">
    <source>
        <dbReference type="SAM" id="MobiDB-lite"/>
    </source>
</evidence>
<evidence type="ECO:0000313" key="4">
    <source>
        <dbReference type="EMBL" id="KAG2278943.1"/>
    </source>
</evidence>
<feature type="compositionally biased region" description="Low complexity" evidence="3">
    <location>
        <begin position="195"/>
        <end position="208"/>
    </location>
</feature>
<evidence type="ECO:0000256" key="2">
    <source>
        <dbReference type="RuleBase" id="RU368010"/>
    </source>
</evidence>
<comment type="subcellular location">
    <subcellularLocation>
        <location evidence="2">Golgi apparatus</location>
        <location evidence="2">trans-Golgi network</location>
    </subcellularLocation>
</comment>
<dbReference type="GO" id="GO:0032456">
    <property type="term" value="P:endocytic recycling"/>
    <property type="evidence" value="ECO:0007669"/>
    <property type="project" value="TreeGrafter"/>
</dbReference>
<gene>
    <name evidence="4" type="ORF">Bca52824_061498</name>
</gene>
<keyword evidence="2" id="KW-0333">Golgi apparatus</keyword>
<dbReference type="Proteomes" id="UP000886595">
    <property type="component" value="Unassembled WGS sequence"/>
</dbReference>
<comment type="subunit">
    <text evidence="2">Component of the Golgi-associated retrograde protein (GARP) complex.</text>
</comment>
<name>A0A8X7R383_BRACI</name>
<keyword evidence="2" id="KW-0653">Protein transport</keyword>
<dbReference type="OrthoDB" id="203678at2759"/>
<dbReference type="GO" id="GO:0005829">
    <property type="term" value="C:cytosol"/>
    <property type="evidence" value="ECO:0007669"/>
    <property type="project" value="GOC"/>
</dbReference>
<organism evidence="4 5">
    <name type="scientific">Brassica carinata</name>
    <name type="common">Ethiopian mustard</name>
    <name type="synonym">Abyssinian cabbage</name>
    <dbReference type="NCBI Taxonomy" id="52824"/>
    <lineage>
        <taxon>Eukaryota</taxon>
        <taxon>Viridiplantae</taxon>
        <taxon>Streptophyta</taxon>
        <taxon>Embryophyta</taxon>
        <taxon>Tracheophyta</taxon>
        <taxon>Spermatophyta</taxon>
        <taxon>Magnoliopsida</taxon>
        <taxon>eudicotyledons</taxon>
        <taxon>Gunneridae</taxon>
        <taxon>Pentapetalae</taxon>
        <taxon>rosids</taxon>
        <taxon>malvids</taxon>
        <taxon>Brassicales</taxon>
        <taxon>Brassicaceae</taxon>
        <taxon>Brassiceae</taxon>
        <taxon>Brassica</taxon>
    </lineage>
</organism>
<dbReference type="GO" id="GO:0007030">
    <property type="term" value="P:Golgi organization"/>
    <property type="evidence" value="ECO:0007669"/>
    <property type="project" value="UniProtKB-UniRule"/>
</dbReference>
<dbReference type="PANTHER" id="PTHR15954">
    <property type="entry name" value="VACUOLAR PROTEIN SORTING-ASSOCIATED PROTEIN 51 HOMOLOG"/>
    <property type="match status" value="1"/>
</dbReference>
<keyword evidence="5" id="KW-1185">Reference proteome</keyword>
<dbReference type="GO" id="GO:0000938">
    <property type="term" value="C:GARP complex"/>
    <property type="evidence" value="ECO:0007669"/>
    <property type="project" value="UniProtKB-UniRule"/>
</dbReference>
<dbReference type="PANTHER" id="PTHR15954:SF4">
    <property type="entry name" value="VACUOLAR PROTEIN SORTING-ASSOCIATED PROTEIN 51 HOMOLOG"/>
    <property type="match status" value="1"/>
</dbReference>
<feature type="region of interest" description="Disordered" evidence="3">
    <location>
        <begin position="23"/>
        <end position="48"/>
    </location>
</feature>
<comment type="caution">
    <text evidence="4">The sequence shown here is derived from an EMBL/GenBank/DDBJ whole genome shotgun (WGS) entry which is preliminary data.</text>
</comment>
<dbReference type="GO" id="GO:0016020">
    <property type="term" value="C:membrane"/>
    <property type="evidence" value="ECO:0007669"/>
    <property type="project" value="TreeGrafter"/>
</dbReference>
<feature type="compositionally biased region" description="Basic residues" evidence="3">
    <location>
        <begin position="26"/>
        <end position="41"/>
    </location>
</feature>
<dbReference type="GO" id="GO:0048193">
    <property type="term" value="P:Golgi vesicle transport"/>
    <property type="evidence" value="ECO:0007669"/>
    <property type="project" value="TreeGrafter"/>
</dbReference>
<accession>A0A8X7R383</accession>
<dbReference type="GO" id="GO:0006869">
    <property type="term" value="P:lipid transport"/>
    <property type="evidence" value="ECO:0007669"/>
    <property type="project" value="UniProtKB-UniRule"/>
</dbReference>
<reference evidence="4 5" key="1">
    <citation type="submission" date="2020-02" db="EMBL/GenBank/DDBJ databases">
        <authorList>
            <person name="Ma Q."/>
            <person name="Huang Y."/>
            <person name="Song X."/>
            <person name="Pei D."/>
        </authorList>
    </citation>
    <scope>NUCLEOTIDE SEQUENCE [LARGE SCALE GENOMIC DNA]</scope>
    <source>
        <strain evidence="4">Sxm20200214</strain>
        <tissue evidence="4">Leaf</tissue>
    </source>
</reference>
<dbReference type="GO" id="GO:0015031">
    <property type="term" value="P:protein transport"/>
    <property type="evidence" value="ECO:0007669"/>
    <property type="project" value="UniProtKB-UniRule"/>
</dbReference>
<dbReference type="AlphaFoldDB" id="A0A8X7R383"/>
<dbReference type="GO" id="GO:0042147">
    <property type="term" value="P:retrograde transport, endosome to Golgi"/>
    <property type="evidence" value="ECO:0007669"/>
    <property type="project" value="UniProtKB-UniRule"/>
</dbReference>
<feature type="region of interest" description="Disordered" evidence="3">
    <location>
        <begin position="182"/>
        <end position="212"/>
    </location>
</feature>
<evidence type="ECO:0000313" key="5">
    <source>
        <dbReference type="Proteomes" id="UP000886595"/>
    </source>
</evidence>
<protein>
    <recommendedName>
        <fullName evidence="2">Vacuolar protein sorting-associated protein 51 homolog</fullName>
    </recommendedName>
</protein>
<proteinExistence type="inferred from homology"/>
<comment type="function">
    <text evidence="2">Acts as component of the GARP complex that is involved in retrograde transport from early and late endosomes to the trans-Golgi network (TGN).</text>
</comment>
<dbReference type="GO" id="GO:0007041">
    <property type="term" value="P:lysosomal transport"/>
    <property type="evidence" value="ECO:0007669"/>
    <property type="project" value="TreeGrafter"/>
</dbReference>
<keyword evidence="2" id="KW-0813">Transport</keyword>
<comment type="similarity">
    <text evidence="1 2">Belongs to the VPS51 family.</text>
</comment>
<keyword evidence="2" id="KW-0445">Lipid transport</keyword>
<sequence>MATAILSSRNSLNHRFDHESLIHRNSNLRRHSNAAPRRLKRSPTATQSKTLVASPAANTNLVMGQVKILKRGETLSSFLNSCVDKDDRKRHRLKITDVASTNRIRPEPKTVQKLIGAFKRSEIVSVDYAGSYTRTQKISNVLRKRFKTPNWVKHKEPREVHMYVDMLLQQLEEVGKEVKQILPQGTFRKHKRSDSNGSNTTTSSRSTTLHSDKMARSIHRELEESVVTTTVKLCLKSLQEYVRLQTFNRSGFQQIQLDIQFLKAPLKETVEDEAAIDFLLDELYATDPSTVVCAFARTGDRCGFERCLDVTPLEPPILDKLIQAKLAKSKEHKNNNSNAVSLKIIKAVTTVCYYVSNDS</sequence>
<dbReference type="GO" id="GO:1990745">
    <property type="term" value="C:EARP complex"/>
    <property type="evidence" value="ECO:0007669"/>
    <property type="project" value="TreeGrafter"/>
</dbReference>